<keyword evidence="2" id="KW-0472">Membrane</keyword>
<organism evidence="3 5">
    <name type="scientific">Geomonas paludis</name>
    <dbReference type="NCBI Taxonomy" id="2740185"/>
    <lineage>
        <taxon>Bacteria</taxon>
        <taxon>Pseudomonadati</taxon>
        <taxon>Thermodesulfobacteriota</taxon>
        <taxon>Desulfuromonadia</taxon>
        <taxon>Geobacterales</taxon>
        <taxon>Geobacteraceae</taxon>
        <taxon>Geomonas</taxon>
    </lineage>
</organism>
<keyword evidence="2" id="KW-1133">Transmembrane helix</keyword>
<dbReference type="PANTHER" id="PTHR35792">
    <property type="entry name" value="GENERAL STRESS PROTEIN"/>
    <property type="match status" value="1"/>
</dbReference>
<evidence type="ECO:0000313" key="5">
    <source>
        <dbReference type="Proteomes" id="UP000568888"/>
    </source>
</evidence>
<dbReference type="Proteomes" id="UP000831485">
    <property type="component" value="Chromosome"/>
</dbReference>
<dbReference type="InterPro" id="IPR024623">
    <property type="entry name" value="YtxH"/>
</dbReference>
<keyword evidence="2" id="KW-0812">Transmembrane</keyword>
<protein>
    <submittedName>
        <fullName evidence="4">YtxH domain-containing protein</fullName>
    </submittedName>
</protein>
<evidence type="ECO:0000313" key="4">
    <source>
        <dbReference type="EMBL" id="UPU37359.1"/>
    </source>
</evidence>
<proteinExistence type="predicted"/>
<keyword evidence="1" id="KW-0175">Coiled coil</keyword>
<reference evidence="5" key="1">
    <citation type="submission" date="2020-06" db="EMBL/GenBank/DDBJ databases">
        <title>Draft genomic sequecing of Geomonas sp. Red736.</title>
        <authorList>
            <person name="Itoh H."/>
            <person name="Xu Z.X."/>
            <person name="Ushijima N."/>
            <person name="Masuda Y."/>
            <person name="Shiratori Y."/>
            <person name="Senoo K."/>
        </authorList>
    </citation>
    <scope>NUCLEOTIDE SEQUENCE [LARGE SCALE GENOMIC DNA]</scope>
    <source>
        <strain evidence="5">Red736</strain>
    </source>
</reference>
<dbReference type="Proteomes" id="UP000568888">
    <property type="component" value="Unassembled WGS sequence"/>
</dbReference>
<dbReference type="PANTHER" id="PTHR35792:SF2">
    <property type="entry name" value="GENERAL STRESS PROTEIN"/>
    <property type="match status" value="1"/>
</dbReference>
<name>A0A6V8MXZ4_9BACT</name>
<dbReference type="EMBL" id="CP096574">
    <property type="protein sequence ID" value="UPU37359.1"/>
    <property type="molecule type" value="Genomic_DNA"/>
</dbReference>
<gene>
    <name evidence="3" type="ORF">GMPD_19980</name>
    <name evidence="4" type="ORF">M1B72_06545</name>
</gene>
<reference evidence="4" key="3">
    <citation type="submission" date="2022-04" db="EMBL/GenBank/DDBJ databases">
        <authorList>
            <person name="Liu G."/>
        </authorList>
    </citation>
    <scope>NUCLEOTIDE SEQUENCE</scope>
    <source>
        <strain evidence="4">RG22</strain>
    </source>
</reference>
<reference evidence="3" key="2">
    <citation type="journal article" date="2021" name="Int. J. Syst. Evol. Microbiol.">
        <title>Geomonas silvestris sp. nov., Geomonas paludis sp. nov. and Geomonas limicola sp. nov., isolated from terrestrial environments, and emended description of the genus Geomonas.</title>
        <authorList>
            <person name="Itoh H."/>
            <person name="Xu Z."/>
            <person name="Masuda Y."/>
            <person name="Ushijima N."/>
            <person name="Hayakawa C."/>
            <person name="Shiratori Y."/>
            <person name="Senoo K."/>
        </authorList>
    </citation>
    <scope>NUCLEOTIDE SEQUENCE</scope>
    <source>
        <strain evidence="3">Red736</strain>
    </source>
</reference>
<evidence type="ECO:0000256" key="2">
    <source>
        <dbReference type="SAM" id="Phobius"/>
    </source>
</evidence>
<dbReference type="EMBL" id="BLXY01000002">
    <property type="protein sequence ID" value="GFO64079.1"/>
    <property type="molecule type" value="Genomic_DNA"/>
</dbReference>
<dbReference type="RefSeq" id="WP_183346886.1">
    <property type="nucleotide sequence ID" value="NZ_BLXY01000002.1"/>
</dbReference>
<accession>A0A6V8MXZ4</accession>
<feature type="coiled-coil region" evidence="1">
    <location>
        <begin position="67"/>
        <end position="113"/>
    </location>
</feature>
<evidence type="ECO:0000313" key="3">
    <source>
        <dbReference type="EMBL" id="GFO64079.1"/>
    </source>
</evidence>
<dbReference type="InterPro" id="IPR052928">
    <property type="entry name" value="Desiccation-related_membrane"/>
</dbReference>
<evidence type="ECO:0000256" key="1">
    <source>
        <dbReference type="SAM" id="Coils"/>
    </source>
</evidence>
<sequence>MGHKECCEGGCMVKLVVGGLIGAGLALLLAPQAGKKTRKYLASLAEEMGGKANEAVSDFAETVSDFVDRASDRASDFLKEKEGLTKESKKTLLAALEKAQEKLEEQRKRLADSI</sequence>
<evidence type="ECO:0000313" key="6">
    <source>
        <dbReference type="Proteomes" id="UP000831485"/>
    </source>
</evidence>
<dbReference type="AlphaFoldDB" id="A0A6V8MXZ4"/>
<dbReference type="Pfam" id="PF12732">
    <property type="entry name" value="YtxH"/>
    <property type="match status" value="1"/>
</dbReference>
<feature type="transmembrane region" description="Helical" evidence="2">
    <location>
        <begin position="12"/>
        <end position="30"/>
    </location>
</feature>
<keyword evidence="6" id="KW-1185">Reference proteome</keyword>